<evidence type="ECO:0000313" key="7">
    <source>
        <dbReference type="Proteomes" id="UP000271003"/>
    </source>
</evidence>
<keyword evidence="1 3" id="KW-0597">Phosphoprotein</keyword>
<keyword evidence="7" id="KW-1185">Reference proteome</keyword>
<dbReference type="SUPFAM" id="SSF52172">
    <property type="entry name" value="CheY-like"/>
    <property type="match status" value="1"/>
</dbReference>
<dbReference type="SMART" id="SM00421">
    <property type="entry name" value="HTH_LUXR"/>
    <property type="match status" value="1"/>
</dbReference>
<dbReference type="InterPro" id="IPR051015">
    <property type="entry name" value="EvgA-like"/>
</dbReference>
<dbReference type="InterPro" id="IPR001789">
    <property type="entry name" value="Sig_transdc_resp-reg_receiver"/>
</dbReference>
<protein>
    <submittedName>
        <fullName evidence="6">DNA-binding response regulator</fullName>
    </submittedName>
</protein>
<dbReference type="KEGG" id="sutt:SUTMEG_16030"/>
<feature type="domain" description="HTH luxR-type" evidence="4">
    <location>
        <begin position="150"/>
        <end position="215"/>
    </location>
</feature>
<proteinExistence type="predicted"/>
<feature type="domain" description="Response regulatory" evidence="5">
    <location>
        <begin position="2"/>
        <end position="120"/>
    </location>
</feature>
<reference evidence="6 7" key="1">
    <citation type="journal article" date="2018" name="Int. J. Syst. Evol. Microbiol.">
        <title>Mesosutterella multiformis gen. nov., sp. nov., a member of the family Sutterellaceae and Sutterella megalosphaeroides sp. nov., isolated from human faeces.</title>
        <authorList>
            <person name="Sakamoto M."/>
            <person name="Ikeyama N."/>
            <person name="Kunihiro T."/>
            <person name="Iino T."/>
            <person name="Yuki M."/>
            <person name="Ohkuma M."/>
        </authorList>
    </citation>
    <scope>NUCLEOTIDE SEQUENCE [LARGE SCALE GENOMIC DNA]</scope>
    <source>
        <strain evidence="6 7">6FBBBH3</strain>
    </source>
</reference>
<dbReference type="PANTHER" id="PTHR45566">
    <property type="entry name" value="HTH-TYPE TRANSCRIPTIONAL REGULATOR YHJB-RELATED"/>
    <property type="match status" value="1"/>
</dbReference>
<evidence type="ECO:0000259" key="5">
    <source>
        <dbReference type="PROSITE" id="PS50110"/>
    </source>
</evidence>
<dbReference type="OrthoDB" id="3374006at2"/>
<dbReference type="SMART" id="SM00448">
    <property type="entry name" value="REC"/>
    <property type="match status" value="1"/>
</dbReference>
<dbReference type="Pfam" id="PF00072">
    <property type="entry name" value="Response_reg"/>
    <property type="match status" value="1"/>
</dbReference>
<evidence type="ECO:0000313" key="6">
    <source>
        <dbReference type="EMBL" id="BBF23712.1"/>
    </source>
</evidence>
<dbReference type="GO" id="GO:0000160">
    <property type="term" value="P:phosphorelay signal transduction system"/>
    <property type="evidence" value="ECO:0007669"/>
    <property type="project" value="InterPro"/>
</dbReference>
<name>A0A2Z6IBP2_9BURK</name>
<dbReference type="GO" id="GO:0003677">
    <property type="term" value="F:DNA binding"/>
    <property type="evidence" value="ECO:0007669"/>
    <property type="project" value="UniProtKB-KW"/>
</dbReference>
<dbReference type="InterPro" id="IPR011006">
    <property type="entry name" value="CheY-like_superfamily"/>
</dbReference>
<evidence type="ECO:0000256" key="2">
    <source>
        <dbReference type="ARBA" id="ARBA00023125"/>
    </source>
</evidence>
<dbReference type="PANTHER" id="PTHR45566:SF1">
    <property type="entry name" value="HTH-TYPE TRANSCRIPTIONAL REGULATOR YHJB-RELATED"/>
    <property type="match status" value="1"/>
</dbReference>
<organism evidence="6 7">
    <name type="scientific">Sutterella megalosphaeroides</name>
    <dbReference type="NCBI Taxonomy" id="2494234"/>
    <lineage>
        <taxon>Bacteria</taxon>
        <taxon>Pseudomonadati</taxon>
        <taxon>Pseudomonadota</taxon>
        <taxon>Betaproteobacteria</taxon>
        <taxon>Burkholderiales</taxon>
        <taxon>Sutterellaceae</taxon>
        <taxon>Sutterella</taxon>
    </lineage>
</organism>
<dbReference type="InterPro" id="IPR000792">
    <property type="entry name" value="Tscrpt_reg_LuxR_C"/>
</dbReference>
<dbReference type="PRINTS" id="PR00038">
    <property type="entry name" value="HTHLUXR"/>
</dbReference>
<keyword evidence="2 6" id="KW-0238">DNA-binding</keyword>
<dbReference type="CDD" id="cd17535">
    <property type="entry name" value="REC_NarL-like"/>
    <property type="match status" value="1"/>
</dbReference>
<evidence type="ECO:0000256" key="3">
    <source>
        <dbReference type="PROSITE-ProRule" id="PRU00169"/>
    </source>
</evidence>
<dbReference type="InterPro" id="IPR036388">
    <property type="entry name" value="WH-like_DNA-bd_sf"/>
</dbReference>
<dbReference type="InterPro" id="IPR016032">
    <property type="entry name" value="Sig_transdc_resp-reg_C-effctor"/>
</dbReference>
<sequence>MKYLIVDDHALITSALSMMLIDRDPAAAVLTAETAEGAIDLVRREGDTADLLILDLSMPGVTGTELMEEIVRIQPMLKILVVSGLVDQQSIMRVLQLGAAGFVPKSLDTEMLASAIDFVLKGGVFIPSKLLAESQRLGFFNRTAASLKRETEEPVHLTERQKDVLMLLAQGAPIKRICRELDLSEGTVKTHVAAIYRAFGASNRTEALLAARRAGFDIEL</sequence>
<evidence type="ECO:0000259" key="4">
    <source>
        <dbReference type="PROSITE" id="PS50043"/>
    </source>
</evidence>
<dbReference type="EMBL" id="AP018786">
    <property type="protein sequence ID" value="BBF23712.1"/>
    <property type="molecule type" value="Genomic_DNA"/>
</dbReference>
<dbReference type="InterPro" id="IPR058245">
    <property type="entry name" value="NreC/VraR/RcsB-like_REC"/>
</dbReference>
<dbReference type="RefSeq" id="WP_120177291.1">
    <property type="nucleotide sequence ID" value="NZ_AP018786.1"/>
</dbReference>
<dbReference type="Gene3D" id="1.10.10.10">
    <property type="entry name" value="Winged helix-like DNA-binding domain superfamily/Winged helix DNA-binding domain"/>
    <property type="match status" value="1"/>
</dbReference>
<evidence type="ECO:0000256" key="1">
    <source>
        <dbReference type="ARBA" id="ARBA00022553"/>
    </source>
</evidence>
<gene>
    <name evidence="6" type="ORF">SUTMEG_16030</name>
</gene>
<dbReference type="GO" id="GO:0006355">
    <property type="term" value="P:regulation of DNA-templated transcription"/>
    <property type="evidence" value="ECO:0007669"/>
    <property type="project" value="InterPro"/>
</dbReference>
<feature type="modified residue" description="4-aspartylphosphate" evidence="3">
    <location>
        <position position="55"/>
    </location>
</feature>
<accession>A0A2Z6IBP2</accession>
<dbReference type="CDD" id="cd06170">
    <property type="entry name" value="LuxR_C_like"/>
    <property type="match status" value="1"/>
</dbReference>
<dbReference type="Proteomes" id="UP000271003">
    <property type="component" value="Chromosome"/>
</dbReference>
<dbReference type="SUPFAM" id="SSF46894">
    <property type="entry name" value="C-terminal effector domain of the bipartite response regulators"/>
    <property type="match status" value="1"/>
</dbReference>
<dbReference type="AlphaFoldDB" id="A0A2Z6IBP2"/>
<dbReference type="Gene3D" id="3.40.50.2300">
    <property type="match status" value="1"/>
</dbReference>
<dbReference type="PROSITE" id="PS50043">
    <property type="entry name" value="HTH_LUXR_2"/>
    <property type="match status" value="1"/>
</dbReference>
<dbReference type="Pfam" id="PF00196">
    <property type="entry name" value="GerE"/>
    <property type="match status" value="1"/>
</dbReference>
<dbReference type="PROSITE" id="PS50110">
    <property type="entry name" value="RESPONSE_REGULATORY"/>
    <property type="match status" value="1"/>
</dbReference>